<dbReference type="InterPro" id="IPR015424">
    <property type="entry name" value="PyrdxlP-dep_Trfase"/>
</dbReference>
<dbReference type="Gene3D" id="3.40.640.10">
    <property type="entry name" value="Type I PLP-dependent aspartate aminotransferase-like (Major domain)"/>
    <property type="match status" value="1"/>
</dbReference>
<keyword evidence="1" id="KW-0663">Pyridoxal phosphate</keyword>
<accession>A0A6P7THB2</accession>
<evidence type="ECO:0000313" key="4">
    <source>
        <dbReference type="RefSeq" id="XP_029649192.1"/>
    </source>
</evidence>
<dbReference type="Proteomes" id="UP000515154">
    <property type="component" value="Linkage group LG21"/>
</dbReference>
<reference evidence="4" key="1">
    <citation type="submission" date="2025-08" db="UniProtKB">
        <authorList>
            <consortium name="RefSeq"/>
        </authorList>
    </citation>
    <scope>IDENTIFICATION</scope>
</reference>
<organism evidence="3 4">
    <name type="scientific">Octopus sinensis</name>
    <name type="common">East Asian common octopus</name>
    <dbReference type="NCBI Taxonomy" id="2607531"/>
    <lineage>
        <taxon>Eukaryota</taxon>
        <taxon>Metazoa</taxon>
        <taxon>Spiralia</taxon>
        <taxon>Lophotrochozoa</taxon>
        <taxon>Mollusca</taxon>
        <taxon>Cephalopoda</taxon>
        <taxon>Coleoidea</taxon>
        <taxon>Octopodiformes</taxon>
        <taxon>Octopoda</taxon>
        <taxon>Incirrata</taxon>
        <taxon>Octopodidae</taxon>
        <taxon>Octopus</taxon>
    </lineage>
</organism>
<name>A0A6P7THB2_9MOLL</name>
<dbReference type="AlphaFoldDB" id="A0A6P7THB2"/>
<dbReference type="InterPro" id="IPR015422">
    <property type="entry name" value="PyrdxlP-dep_Trfase_small"/>
</dbReference>
<protein>
    <submittedName>
        <fullName evidence="4">Probable L-cysteine desulfhydrase, chloroplastic</fullName>
    </submittedName>
</protein>
<dbReference type="InterPro" id="IPR000192">
    <property type="entry name" value="Aminotrans_V_dom"/>
</dbReference>
<feature type="domain" description="Aminotransferase class V" evidence="2">
    <location>
        <begin position="108"/>
        <end position="289"/>
    </location>
</feature>
<gene>
    <name evidence="4" type="primary">LOC115222933</name>
</gene>
<sequence length="444" mass="50769">MARRDFGSFHASNVQELLELPDEKYEAPHFPVDRPSFEEYKNNPPEFGKEMRKKHFLLEPEVTFINHGAFGAVLSEALENGQKYQRHTELQPLRFLDRELFPLLVDISRQLAKFVGCDPTDLVLVSNATTATSTVVRGIPFTKEDTIFFLNTTYGAVKKLLREVSRLTGVHLQEETVELPLTNRNQIIELVQDKLKPGTRLAIFDHIASNFALTMPVKEIIEICHQRKVAVYVDGAHALGSQKLNLRSLRPTYYTSNAHKWLSTPKGCAFMYVDKSCQDTVRPLVVSHGYGAGFNSEFIWTGLRDYSSFFAMLVNIDFWRTLGEDRIHSYMRSLVKRAVQYLSEKWSAPPVAPSDMFDSMALIQLPDSLHFVPPPLTEVDFSCAESIQNELYHKYNIEVPIKAIQGCLYVRISGHIYNEMSDYERLAEAVLEITVRRKQEGQVE</sequence>
<evidence type="ECO:0000256" key="1">
    <source>
        <dbReference type="ARBA" id="ARBA00022898"/>
    </source>
</evidence>
<dbReference type="SUPFAM" id="SSF53383">
    <property type="entry name" value="PLP-dependent transferases"/>
    <property type="match status" value="1"/>
</dbReference>
<dbReference type="KEGG" id="osn:115222933"/>
<proteinExistence type="predicted"/>
<keyword evidence="3" id="KW-1185">Reference proteome</keyword>
<dbReference type="Pfam" id="PF00266">
    <property type="entry name" value="Aminotran_5"/>
    <property type="match status" value="1"/>
</dbReference>
<dbReference type="PANTHER" id="PTHR43092">
    <property type="entry name" value="L-CYSTEINE DESULFHYDRASE"/>
    <property type="match status" value="1"/>
</dbReference>
<dbReference type="InterPro" id="IPR015421">
    <property type="entry name" value="PyrdxlP-dep_Trfase_major"/>
</dbReference>
<dbReference type="RefSeq" id="XP_029649192.1">
    <property type="nucleotide sequence ID" value="XM_029793332.2"/>
</dbReference>
<evidence type="ECO:0000313" key="3">
    <source>
        <dbReference type="Proteomes" id="UP000515154"/>
    </source>
</evidence>
<dbReference type="Gene3D" id="3.90.1150.10">
    <property type="entry name" value="Aspartate Aminotransferase, domain 1"/>
    <property type="match status" value="1"/>
</dbReference>
<dbReference type="PANTHER" id="PTHR43092:SF2">
    <property type="entry name" value="HERCYNYLCYSTEINE SULFOXIDE LYASE"/>
    <property type="match status" value="1"/>
</dbReference>
<evidence type="ECO:0000259" key="2">
    <source>
        <dbReference type="Pfam" id="PF00266"/>
    </source>
</evidence>